<dbReference type="ExpressionAtlas" id="A0A1D6EJ12">
    <property type="expression patterns" value="baseline and differential"/>
</dbReference>
<dbReference type="AlphaFoldDB" id="A0A1D6EJ12"/>
<evidence type="ECO:0000313" key="1">
    <source>
        <dbReference type="EMBL" id="ONM20084.1"/>
    </source>
</evidence>
<protein>
    <submittedName>
        <fullName evidence="1">Vacuolar-sorting receptor 1</fullName>
    </submittedName>
</protein>
<sequence length="76" mass="8643">MKEHDTCISKSGASEAGWGFLWVIFFGLVAAGVAGYAVYKYRIRRYMDSEIRAIMAQYMPLDNQGDVQSHSHHIEM</sequence>
<dbReference type="EMBL" id="CM007648">
    <property type="protein sequence ID" value="ONM20084.1"/>
    <property type="molecule type" value="Genomic_DNA"/>
</dbReference>
<gene>
    <name evidence="1" type="ORF">ZEAMMB73_Zm00001d005062</name>
</gene>
<name>A0A1D6EJ12_MAIZE</name>
<organism evidence="1">
    <name type="scientific">Zea mays</name>
    <name type="common">Maize</name>
    <dbReference type="NCBI Taxonomy" id="4577"/>
    <lineage>
        <taxon>Eukaryota</taxon>
        <taxon>Viridiplantae</taxon>
        <taxon>Streptophyta</taxon>
        <taxon>Embryophyta</taxon>
        <taxon>Tracheophyta</taxon>
        <taxon>Spermatophyta</taxon>
        <taxon>Magnoliopsida</taxon>
        <taxon>Liliopsida</taxon>
        <taxon>Poales</taxon>
        <taxon>Poaceae</taxon>
        <taxon>PACMAD clade</taxon>
        <taxon>Panicoideae</taxon>
        <taxon>Andropogonodae</taxon>
        <taxon>Andropogoneae</taxon>
        <taxon>Tripsacinae</taxon>
        <taxon>Zea</taxon>
    </lineage>
</organism>
<keyword evidence="1" id="KW-0675">Receptor</keyword>
<accession>A0A1D6EJ12</accession>
<reference evidence="1" key="1">
    <citation type="submission" date="2015-12" db="EMBL/GenBank/DDBJ databases">
        <title>Update maize B73 reference genome by single molecule sequencing technologies.</title>
        <authorList>
            <consortium name="Maize Genome Sequencing Project"/>
            <person name="Ware D."/>
        </authorList>
    </citation>
    <scope>NUCLEOTIDE SEQUENCE [LARGE SCALE GENOMIC DNA]</scope>
    <source>
        <tissue evidence="1">Seedling</tissue>
    </source>
</reference>
<proteinExistence type="predicted"/>